<proteinExistence type="predicted"/>
<evidence type="ECO:0000313" key="2">
    <source>
        <dbReference type="EMBL" id="KAF9963912.1"/>
    </source>
</evidence>
<feature type="non-terminal residue" evidence="2">
    <location>
        <position position="159"/>
    </location>
</feature>
<accession>A0A9P6M3G3</accession>
<protein>
    <submittedName>
        <fullName evidence="2">Uncharacterized protein</fullName>
    </submittedName>
</protein>
<dbReference type="AlphaFoldDB" id="A0A9P6M3G3"/>
<feature type="region of interest" description="Disordered" evidence="1">
    <location>
        <begin position="25"/>
        <end position="159"/>
    </location>
</feature>
<gene>
    <name evidence="2" type="ORF">BGZ70_007112</name>
</gene>
<organism evidence="2 3">
    <name type="scientific">Mortierella alpina</name>
    <name type="common">Oleaginous fungus</name>
    <name type="synonym">Mortierella renispora</name>
    <dbReference type="NCBI Taxonomy" id="64518"/>
    <lineage>
        <taxon>Eukaryota</taxon>
        <taxon>Fungi</taxon>
        <taxon>Fungi incertae sedis</taxon>
        <taxon>Mucoromycota</taxon>
        <taxon>Mortierellomycotina</taxon>
        <taxon>Mortierellomycetes</taxon>
        <taxon>Mortierellales</taxon>
        <taxon>Mortierellaceae</taxon>
        <taxon>Mortierella</taxon>
    </lineage>
</organism>
<dbReference type="Proteomes" id="UP000738359">
    <property type="component" value="Unassembled WGS sequence"/>
</dbReference>
<reference evidence="2" key="1">
    <citation type="journal article" date="2020" name="Fungal Divers.">
        <title>Resolving the Mortierellaceae phylogeny through synthesis of multi-gene phylogenetics and phylogenomics.</title>
        <authorList>
            <person name="Vandepol N."/>
            <person name="Liber J."/>
            <person name="Desiro A."/>
            <person name="Na H."/>
            <person name="Kennedy M."/>
            <person name="Barry K."/>
            <person name="Grigoriev I.V."/>
            <person name="Miller A.N."/>
            <person name="O'Donnell K."/>
            <person name="Stajich J.E."/>
            <person name="Bonito G."/>
        </authorList>
    </citation>
    <scope>NUCLEOTIDE SEQUENCE</scope>
    <source>
        <strain evidence="2">CK1249</strain>
    </source>
</reference>
<feature type="compositionally biased region" description="Low complexity" evidence="1">
    <location>
        <begin position="35"/>
        <end position="51"/>
    </location>
</feature>
<evidence type="ECO:0000313" key="3">
    <source>
        <dbReference type="Proteomes" id="UP000738359"/>
    </source>
</evidence>
<feature type="compositionally biased region" description="Polar residues" evidence="1">
    <location>
        <begin position="100"/>
        <end position="123"/>
    </location>
</feature>
<name>A0A9P6M3G3_MORAP</name>
<keyword evidence="3" id="KW-1185">Reference proteome</keyword>
<feature type="compositionally biased region" description="Low complexity" evidence="1">
    <location>
        <begin position="61"/>
        <end position="86"/>
    </location>
</feature>
<dbReference type="EMBL" id="JAAAHY010000427">
    <property type="protein sequence ID" value="KAF9963912.1"/>
    <property type="molecule type" value="Genomic_DNA"/>
</dbReference>
<sequence length="159" mass="17466">MPSVPIQPAPGSSANMTFQEAHYSYPVPAGSHAGAQFYAPQQPHQQQLQEFQPHEPHDHPYSYGHEGYSSSSVNNNNNNFQRYDYNNNDDLEDQDHDSQSSKQTSPAPSSTHGNDNSNRSNVLNHGGSDAEAANEEGQGPNKQTKGKLFQCTGFGDCRM</sequence>
<comment type="caution">
    <text evidence="2">The sequence shown here is derived from an EMBL/GenBank/DDBJ whole genome shotgun (WGS) entry which is preliminary data.</text>
</comment>
<evidence type="ECO:0000256" key="1">
    <source>
        <dbReference type="SAM" id="MobiDB-lite"/>
    </source>
</evidence>